<comment type="similarity">
    <text evidence="1">Belongs to the nitroreductase family.</text>
</comment>
<dbReference type="GO" id="GO:0016491">
    <property type="term" value="F:oxidoreductase activity"/>
    <property type="evidence" value="ECO:0007669"/>
    <property type="project" value="UniProtKB-KW"/>
</dbReference>
<dbReference type="Proteomes" id="UP000663608">
    <property type="component" value="Chromosome"/>
</dbReference>
<dbReference type="KEGG" id="lti:JW886_01890"/>
<reference evidence="4 5" key="1">
    <citation type="submission" date="2021-02" db="EMBL/GenBank/DDBJ databases">
        <title>Complete genome sequence of Lactococcus lactis strain K_LL004.</title>
        <authorList>
            <person name="Kim H.B."/>
        </authorList>
    </citation>
    <scope>NUCLEOTIDE SEQUENCE [LARGE SCALE GENOMIC DNA]</scope>
    <source>
        <strain evidence="4 5">K_LL004</strain>
    </source>
</reference>
<proteinExistence type="inferred from homology"/>
<name>A0AA45QRQ4_9LACT</name>
<protein>
    <submittedName>
        <fullName evidence="4">Nitroreductase family protein</fullName>
    </submittedName>
</protein>
<evidence type="ECO:0000313" key="4">
    <source>
        <dbReference type="EMBL" id="QSE77040.1"/>
    </source>
</evidence>
<dbReference type="AlphaFoldDB" id="A0AA45QRQ4"/>
<evidence type="ECO:0000259" key="3">
    <source>
        <dbReference type="Pfam" id="PF00881"/>
    </source>
</evidence>
<dbReference type="PANTHER" id="PTHR43673:SF10">
    <property type="entry name" value="NADH DEHYDROGENASE_NAD(P)H NITROREDUCTASE XCC3605-RELATED"/>
    <property type="match status" value="1"/>
</dbReference>
<dbReference type="EMBL" id="CP070872">
    <property type="protein sequence ID" value="QSE77040.1"/>
    <property type="molecule type" value="Genomic_DNA"/>
</dbReference>
<sequence>MDYVKLNKSRHAVKFFDGTKIPTVDVKQIISAASLAPSAHNIQSWHFVIVESAEKREALLQVVKPGNHEQIKQAGAVIVLFSDTDLVERSREIARLGAGELDDEQLLRFNSQYPQMYEGFEELYESNYLSINTGIVAMNLALAIKNYGYESNMLLGFDRTSAVNELLEVERRYRPELIVPLGRTENKGKPSYRLPQSRIMEIR</sequence>
<dbReference type="Pfam" id="PF00881">
    <property type="entry name" value="Nitroreductase"/>
    <property type="match status" value="1"/>
</dbReference>
<evidence type="ECO:0000256" key="1">
    <source>
        <dbReference type="ARBA" id="ARBA00007118"/>
    </source>
</evidence>
<evidence type="ECO:0000313" key="5">
    <source>
        <dbReference type="Proteomes" id="UP000663608"/>
    </source>
</evidence>
<accession>A0AA45QRQ4</accession>
<dbReference type="InterPro" id="IPR000415">
    <property type="entry name" value="Nitroreductase-like"/>
</dbReference>
<dbReference type="SUPFAM" id="SSF55469">
    <property type="entry name" value="FMN-dependent nitroreductase-like"/>
    <property type="match status" value="1"/>
</dbReference>
<keyword evidence="5" id="KW-1185">Reference proteome</keyword>
<gene>
    <name evidence="4" type="ORF">JW886_01890</name>
</gene>
<dbReference type="Gene3D" id="3.40.109.10">
    <property type="entry name" value="NADH Oxidase"/>
    <property type="match status" value="1"/>
</dbReference>
<dbReference type="PANTHER" id="PTHR43673">
    <property type="entry name" value="NAD(P)H NITROREDUCTASE YDGI-RELATED"/>
    <property type="match status" value="1"/>
</dbReference>
<dbReference type="RefSeq" id="WP_205872161.1">
    <property type="nucleotide sequence ID" value="NZ_CP070872.1"/>
</dbReference>
<evidence type="ECO:0000256" key="2">
    <source>
        <dbReference type="ARBA" id="ARBA00023002"/>
    </source>
</evidence>
<dbReference type="CDD" id="cd02137">
    <property type="entry name" value="MhqN-like"/>
    <property type="match status" value="1"/>
</dbReference>
<feature type="domain" description="Nitroreductase" evidence="3">
    <location>
        <begin position="8"/>
        <end position="183"/>
    </location>
</feature>
<organism evidence="4 5">
    <name type="scientific">Lactococcus taiwanensis</name>
    <dbReference type="NCBI Taxonomy" id="1151742"/>
    <lineage>
        <taxon>Bacteria</taxon>
        <taxon>Bacillati</taxon>
        <taxon>Bacillota</taxon>
        <taxon>Bacilli</taxon>
        <taxon>Lactobacillales</taxon>
        <taxon>Streptococcaceae</taxon>
        <taxon>Lactococcus</taxon>
    </lineage>
</organism>
<keyword evidence="2" id="KW-0560">Oxidoreductase</keyword>
<dbReference type="InterPro" id="IPR029479">
    <property type="entry name" value="Nitroreductase"/>
</dbReference>